<keyword evidence="3 6" id="KW-0274">FAD</keyword>
<comment type="caution">
    <text evidence="9">The sequence shown here is derived from an EMBL/GenBank/DDBJ whole genome shotgun (WGS) entry which is preliminary data.</text>
</comment>
<evidence type="ECO:0000256" key="7">
    <source>
        <dbReference type="SAM" id="SignalP"/>
    </source>
</evidence>
<evidence type="ECO:0000256" key="3">
    <source>
        <dbReference type="ARBA" id="ARBA00022827"/>
    </source>
</evidence>
<feature type="transmembrane region" description="Helical" evidence="6">
    <location>
        <begin position="537"/>
        <end position="555"/>
    </location>
</feature>
<dbReference type="PROSITE" id="PS51324">
    <property type="entry name" value="ERV_ALR"/>
    <property type="match status" value="1"/>
</dbReference>
<sequence length="556" mass="64425">MNRLIFIFITILFVELIFGFHTGDISKKQEIQKASFQFLTAAAYRNAQKDREWCEDDKIKGGRPYQWNEYRGMVINYLDLYVALQFDPECNSNVATLRSLFVNQLAQPDPYPVNATWWDSVFLPTALNAFSCGFNGSKIEDHEFVSDDLLENFDNDKMKQDIWYMIGTYMTSIYKQRENINRRLDFDAGLYIPFLDKYTGGDYTKTQQMRVGFPTYLGRSLWAVFHIIAQRVSDSSCESSGNSTTTVYTSLTEKFKNFMVYFPLNHACPFCREHMISKVLVNDRYARDSYSSEAVRFFPIEHLLMGGTGGDLIAKLSTVRADDKRSIAAFFWKLHNAVTSSVEQGCQCFTEEIEDIDPYHCEFKSSVSIQTRYPRQQRSYPFAKRFEFILNEKHNYTLFKETRKQFINITSEINKLDTVQIRIELFKFWNDSSVKISEDTQNKIDQLMLLINNMTQLFLDTPVLSEAYSLVNSTLNCTLTEEYFASINLSDVEAPNLSIPRTPERCSNETKLSACEAQYFVEPKVVKKDENSSSNKLSIGWLFISILVINLIIFVL</sequence>
<dbReference type="GO" id="GO:0016972">
    <property type="term" value="F:thiol oxidase activity"/>
    <property type="evidence" value="ECO:0007669"/>
    <property type="project" value="UniProtKB-EC"/>
</dbReference>
<feature type="domain" description="ERV/ALR sulfhydryl oxidase" evidence="8">
    <location>
        <begin position="209"/>
        <end position="359"/>
    </location>
</feature>
<accession>Q54R93</accession>
<evidence type="ECO:0000313" key="9">
    <source>
        <dbReference type="EMBL" id="EAL65793.1"/>
    </source>
</evidence>
<evidence type="ECO:0000259" key="8">
    <source>
        <dbReference type="PROSITE" id="PS51324"/>
    </source>
</evidence>
<dbReference type="dictyBase" id="DDB_G0283305"/>
<comment type="catalytic activity">
    <reaction evidence="6">
        <text>2 R'C(R)SH + O2 = R'C(R)S-S(R)CR' + H2O2</text>
        <dbReference type="Rhea" id="RHEA:17357"/>
        <dbReference type="ChEBI" id="CHEBI:15379"/>
        <dbReference type="ChEBI" id="CHEBI:16240"/>
        <dbReference type="ChEBI" id="CHEBI:16520"/>
        <dbReference type="ChEBI" id="CHEBI:17412"/>
        <dbReference type="EC" id="1.8.3.2"/>
    </reaction>
</comment>
<keyword evidence="6" id="KW-0472">Membrane</keyword>
<dbReference type="InterPro" id="IPR017905">
    <property type="entry name" value="ERV/ALR_sulphydryl_oxidase"/>
</dbReference>
<dbReference type="PaxDb" id="44689-DDB0185447"/>
<dbReference type="eggNOG" id="ENOG502S0M3">
    <property type="taxonomic scope" value="Eukaryota"/>
</dbReference>
<evidence type="ECO:0000256" key="1">
    <source>
        <dbReference type="ARBA" id="ARBA00001974"/>
    </source>
</evidence>
<dbReference type="Proteomes" id="UP000002195">
    <property type="component" value="Unassembled WGS sequence"/>
</dbReference>
<dbReference type="InParanoid" id="Q54R93"/>
<evidence type="ECO:0000256" key="5">
    <source>
        <dbReference type="ARBA" id="ARBA00023157"/>
    </source>
</evidence>
<organism evidence="9 10">
    <name type="scientific">Dictyostelium discoideum</name>
    <name type="common">Social amoeba</name>
    <dbReference type="NCBI Taxonomy" id="44689"/>
    <lineage>
        <taxon>Eukaryota</taxon>
        <taxon>Amoebozoa</taxon>
        <taxon>Evosea</taxon>
        <taxon>Eumycetozoa</taxon>
        <taxon>Dictyostelia</taxon>
        <taxon>Dictyosteliales</taxon>
        <taxon>Dictyosteliaceae</taxon>
        <taxon>Dictyostelium</taxon>
    </lineage>
</organism>
<dbReference type="VEuPathDB" id="AmoebaDB:DDB_G0283305"/>
<keyword evidence="2 6" id="KW-0285">Flavoprotein</keyword>
<name>Q54R93_DICDI</name>
<dbReference type="RefSeq" id="XP_639154.1">
    <property type="nucleotide sequence ID" value="XM_634062.1"/>
</dbReference>
<evidence type="ECO:0000256" key="2">
    <source>
        <dbReference type="ARBA" id="ARBA00022630"/>
    </source>
</evidence>
<dbReference type="AlphaFoldDB" id="Q54R93"/>
<dbReference type="Gene3D" id="1.20.120.310">
    <property type="entry name" value="ERV/ALR sulfhydryl oxidase domain"/>
    <property type="match status" value="1"/>
</dbReference>
<evidence type="ECO:0000313" key="10">
    <source>
        <dbReference type="Proteomes" id="UP000002195"/>
    </source>
</evidence>
<keyword evidence="5" id="KW-1015">Disulfide bond</keyword>
<keyword evidence="10" id="KW-1185">Reference proteome</keyword>
<evidence type="ECO:0000256" key="4">
    <source>
        <dbReference type="ARBA" id="ARBA00023002"/>
    </source>
</evidence>
<keyword evidence="6" id="KW-0812">Transmembrane</keyword>
<dbReference type="SUPFAM" id="SSF69000">
    <property type="entry name" value="FAD-dependent thiol oxidase"/>
    <property type="match status" value="1"/>
</dbReference>
<gene>
    <name evidence="9" type="ORF">DDB_G0283305</name>
</gene>
<protein>
    <recommendedName>
        <fullName evidence="6">Sulfhydryl oxidase</fullName>
        <ecNumber evidence="6">1.8.3.2</ecNumber>
    </recommendedName>
</protein>
<dbReference type="KEGG" id="ddi:DDB_G0283305"/>
<proteinExistence type="predicted"/>
<feature type="chain" id="PRO_5004250239" description="Sulfhydryl oxidase" evidence="7">
    <location>
        <begin position="20"/>
        <end position="556"/>
    </location>
</feature>
<feature type="signal peptide" evidence="7">
    <location>
        <begin position="1"/>
        <end position="19"/>
    </location>
</feature>
<keyword evidence="7" id="KW-0732">Signal</keyword>
<dbReference type="EMBL" id="AAFI02000052">
    <property type="protein sequence ID" value="EAL65793.1"/>
    <property type="molecule type" value="Genomic_DNA"/>
</dbReference>
<evidence type="ECO:0000256" key="6">
    <source>
        <dbReference type="RuleBase" id="RU371123"/>
    </source>
</evidence>
<dbReference type="InterPro" id="IPR036774">
    <property type="entry name" value="ERV/ALR_sulphydryl_oxid_sf"/>
</dbReference>
<dbReference type="FunCoup" id="Q54R93">
    <property type="interactions" value="435"/>
</dbReference>
<keyword evidence="4 6" id="KW-0560">Oxidoreductase</keyword>
<reference evidence="9 10" key="1">
    <citation type="journal article" date="2005" name="Nature">
        <title>The genome of the social amoeba Dictyostelium discoideum.</title>
        <authorList>
            <consortium name="The Dictyostelium discoideum Sequencing Consortium"/>
            <person name="Eichinger L."/>
            <person name="Pachebat J.A."/>
            <person name="Glockner G."/>
            <person name="Rajandream M.A."/>
            <person name="Sucgang R."/>
            <person name="Berriman M."/>
            <person name="Song J."/>
            <person name="Olsen R."/>
            <person name="Szafranski K."/>
            <person name="Xu Q."/>
            <person name="Tunggal B."/>
            <person name="Kummerfeld S."/>
            <person name="Madera M."/>
            <person name="Konfortov B.A."/>
            <person name="Rivero F."/>
            <person name="Bankier A.T."/>
            <person name="Lehmann R."/>
            <person name="Hamlin N."/>
            <person name="Davies R."/>
            <person name="Gaudet P."/>
            <person name="Fey P."/>
            <person name="Pilcher K."/>
            <person name="Chen G."/>
            <person name="Saunders D."/>
            <person name="Sodergren E."/>
            <person name="Davis P."/>
            <person name="Kerhornou A."/>
            <person name="Nie X."/>
            <person name="Hall N."/>
            <person name="Anjard C."/>
            <person name="Hemphill L."/>
            <person name="Bason N."/>
            <person name="Farbrother P."/>
            <person name="Desany B."/>
            <person name="Just E."/>
            <person name="Morio T."/>
            <person name="Rost R."/>
            <person name="Churcher C."/>
            <person name="Cooper J."/>
            <person name="Haydock S."/>
            <person name="van Driessche N."/>
            <person name="Cronin A."/>
            <person name="Goodhead I."/>
            <person name="Muzny D."/>
            <person name="Mourier T."/>
            <person name="Pain A."/>
            <person name="Lu M."/>
            <person name="Harper D."/>
            <person name="Lindsay R."/>
            <person name="Hauser H."/>
            <person name="James K."/>
            <person name="Quiles M."/>
            <person name="Madan Babu M."/>
            <person name="Saito T."/>
            <person name="Buchrieser C."/>
            <person name="Wardroper A."/>
            <person name="Felder M."/>
            <person name="Thangavelu M."/>
            <person name="Johnson D."/>
            <person name="Knights A."/>
            <person name="Loulseged H."/>
            <person name="Mungall K."/>
            <person name="Oliver K."/>
            <person name="Price C."/>
            <person name="Quail M.A."/>
            <person name="Urushihara H."/>
            <person name="Hernandez J."/>
            <person name="Rabbinowitsch E."/>
            <person name="Steffen D."/>
            <person name="Sanders M."/>
            <person name="Ma J."/>
            <person name="Kohara Y."/>
            <person name="Sharp S."/>
            <person name="Simmonds M."/>
            <person name="Spiegler S."/>
            <person name="Tivey A."/>
            <person name="Sugano S."/>
            <person name="White B."/>
            <person name="Walker D."/>
            <person name="Woodward J."/>
            <person name="Winckler T."/>
            <person name="Tanaka Y."/>
            <person name="Shaulsky G."/>
            <person name="Schleicher M."/>
            <person name="Weinstock G."/>
            <person name="Rosenthal A."/>
            <person name="Cox E.C."/>
            <person name="Chisholm R.L."/>
            <person name="Gibbs R."/>
            <person name="Loomis W.F."/>
            <person name="Platzer M."/>
            <person name="Kay R.R."/>
            <person name="Williams J."/>
            <person name="Dear P.H."/>
            <person name="Noegel A.A."/>
            <person name="Barrell B."/>
            <person name="Kuspa A."/>
        </authorList>
    </citation>
    <scope>NUCLEOTIDE SEQUENCE [LARGE SCALE GENOMIC DNA]</scope>
    <source>
        <strain evidence="9 10">AX4</strain>
    </source>
</reference>
<dbReference type="GeneID" id="8624024"/>
<comment type="cofactor">
    <cofactor evidence="1 6">
        <name>FAD</name>
        <dbReference type="ChEBI" id="CHEBI:57692"/>
    </cofactor>
</comment>
<dbReference type="HOGENOM" id="CLU_490422_0_0_1"/>
<dbReference type="OMA" id="INDRNTE"/>
<keyword evidence="6" id="KW-1133">Transmembrane helix</keyword>
<dbReference type="EC" id="1.8.3.2" evidence="6"/>